<evidence type="ECO:0000256" key="5">
    <source>
        <dbReference type="ARBA" id="ARBA00022692"/>
    </source>
</evidence>
<proteinExistence type="inferred from homology"/>
<name>A0A1G8PJ39_9NOCA</name>
<dbReference type="Proteomes" id="UP000183263">
    <property type="component" value="Unassembled WGS sequence"/>
</dbReference>
<dbReference type="CDD" id="cd06261">
    <property type="entry name" value="TM_PBP2"/>
    <property type="match status" value="2"/>
</dbReference>
<accession>A0A1G8PJ39</accession>
<dbReference type="PANTHER" id="PTHR43357">
    <property type="entry name" value="INNER MEMBRANE ABC TRANSPORTER PERMEASE PROTEIN YDCV"/>
    <property type="match status" value="1"/>
</dbReference>
<keyword evidence="7 8" id="KW-0472">Membrane</keyword>
<evidence type="ECO:0000256" key="8">
    <source>
        <dbReference type="RuleBase" id="RU363032"/>
    </source>
</evidence>
<feature type="transmembrane region" description="Helical" evidence="8">
    <location>
        <begin position="12"/>
        <end position="36"/>
    </location>
</feature>
<sequence>MTSRSGVGGRPVLGAAAFVIAALTLVPLAYLVIRALDGGVDKAMALLWRQRTLDLTINTVVLTVGVAGICLVAGTALAWLTVRTDLPGRRLLAAALTAPLAIPSYVAGYVWIAEFPGLAGLPGALLVLSVACTPLVMLPVAAALSSMDPGPAEVARTLGRGPIRTVLTVELRRVVPAATAGALLAALYTLSDFGAVALMRYEAFTFGIYNAYRGAFDRTAAAILGVVLVLLALACTLLERRFRRGATARLGTGAARDAEPYRLGHWKFPALAGVGAVLVVSVGVPVLGLTRWMVNSLRLHVDWGEVLATTVATLQLSTVAALVIAIAAFPVALFAAGSRSTMSRATEIAVYVAHGLPGITVGLAVVFFGIRAVPVFYQTTVLLVLAYVVLFLPLAVGSSRTAIESQASSLGDVSRTLGSGRIRTDLRVTIPLAAPGIAAGTALVFLTVAKELPATLMLRPRGVDTLATELWSTAQVFKYGEAAPYALVLILVSVIPTLVLGRLAFGKTAARPPSSGRVNA</sequence>
<evidence type="ECO:0000256" key="2">
    <source>
        <dbReference type="ARBA" id="ARBA00022448"/>
    </source>
</evidence>
<dbReference type="RefSeq" id="WP_083343245.1">
    <property type="nucleotide sequence ID" value="NZ_CP048813.1"/>
</dbReference>
<dbReference type="InterPro" id="IPR000515">
    <property type="entry name" value="MetI-like"/>
</dbReference>
<protein>
    <submittedName>
        <fullName evidence="10">Iron(III) transport system permease protein</fullName>
    </submittedName>
</protein>
<keyword evidence="5 8" id="KW-0812">Transmembrane</keyword>
<feature type="transmembrane region" description="Helical" evidence="8">
    <location>
        <begin position="428"/>
        <end position="449"/>
    </location>
</feature>
<dbReference type="InterPro" id="IPR035906">
    <property type="entry name" value="MetI-like_sf"/>
</dbReference>
<evidence type="ECO:0000256" key="7">
    <source>
        <dbReference type="ARBA" id="ARBA00023136"/>
    </source>
</evidence>
<comment type="similarity">
    <text evidence="8">Belongs to the binding-protein-dependent transport system permease family.</text>
</comment>
<organism evidence="10 11">
    <name type="scientific">Rhodococcus triatomae</name>
    <dbReference type="NCBI Taxonomy" id="300028"/>
    <lineage>
        <taxon>Bacteria</taxon>
        <taxon>Bacillati</taxon>
        <taxon>Actinomycetota</taxon>
        <taxon>Actinomycetes</taxon>
        <taxon>Mycobacteriales</taxon>
        <taxon>Nocardiaceae</taxon>
        <taxon>Rhodococcus</taxon>
    </lineage>
</organism>
<dbReference type="EMBL" id="FNDN01000013">
    <property type="protein sequence ID" value="SDI92551.1"/>
    <property type="molecule type" value="Genomic_DNA"/>
</dbReference>
<feature type="transmembrane region" description="Helical" evidence="8">
    <location>
        <begin position="270"/>
        <end position="294"/>
    </location>
</feature>
<dbReference type="PANTHER" id="PTHR43357:SF3">
    <property type="entry name" value="FE(3+)-TRANSPORT SYSTEM PERMEASE PROTEIN FBPB 2"/>
    <property type="match status" value="1"/>
</dbReference>
<dbReference type="Gene3D" id="1.10.3720.10">
    <property type="entry name" value="MetI-like"/>
    <property type="match status" value="2"/>
</dbReference>
<evidence type="ECO:0000256" key="6">
    <source>
        <dbReference type="ARBA" id="ARBA00022989"/>
    </source>
</evidence>
<evidence type="ECO:0000256" key="3">
    <source>
        <dbReference type="ARBA" id="ARBA00022475"/>
    </source>
</evidence>
<reference evidence="10 11" key="1">
    <citation type="submission" date="2016-10" db="EMBL/GenBank/DDBJ databases">
        <authorList>
            <person name="de Groot N.N."/>
        </authorList>
    </citation>
    <scope>NUCLEOTIDE SEQUENCE [LARGE SCALE GENOMIC DNA]</scope>
    <source>
        <strain evidence="10 11">DSM 44892</strain>
    </source>
</reference>
<feature type="transmembrane region" description="Helical" evidence="8">
    <location>
        <begin position="91"/>
        <end position="112"/>
    </location>
</feature>
<feature type="transmembrane region" description="Helical" evidence="8">
    <location>
        <begin position="348"/>
        <end position="370"/>
    </location>
</feature>
<keyword evidence="2 8" id="KW-0813">Transport</keyword>
<dbReference type="AlphaFoldDB" id="A0A1G8PJ39"/>
<feature type="transmembrane region" description="Helical" evidence="8">
    <location>
        <begin position="482"/>
        <end position="505"/>
    </location>
</feature>
<dbReference type="GO" id="GO:0055085">
    <property type="term" value="P:transmembrane transport"/>
    <property type="evidence" value="ECO:0007669"/>
    <property type="project" value="InterPro"/>
</dbReference>
<feature type="domain" description="ABC transmembrane type-1" evidence="9">
    <location>
        <begin position="310"/>
        <end position="500"/>
    </location>
</feature>
<feature type="transmembrane region" description="Helical" evidence="8">
    <location>
        <begin position="376"/>
        <end position="396"/>
    </location>
</feature>
<comment type="subcellular location">
    <subcellularLocation>
        <location evidence="1">Cell inner membrane</location>
        <topology evidence="1">Multi-pass membrane protein</topology>
    </subcellularLocation>
    <subcellularLocation>
        <location evidence="8">Cell membrane</location>
        <topology evidence="8">Multi-pass membrane protein</topology>
    </subcellularLocation>
</comment>
<evidence type="ECO:0000313" key="11">
    <source>
        <dbReference type="Proteomes" id="UP000183263"/>
    </source>
</evidence>
<feature type="domain" description="ABC transmembrane type-1" evidence="9">
    <location>
        <begin position="56"/>
        <end position="239"/>
    </location>
</feature>
<keyword evidence="3" id="KW-1003">Cell membrane</keyword>
<feature type="transmembrane region" description="Helical" evidence="8">
    <location>
        <begin position="219"/>
        <end position="238"/>
    </location>
</feature>
<feature type="transmembrane region" description="Helical" evidence="8">
    <location>
        <begin position="124"/>
        <end position="144"/>
    </location>
</feature>
<evidence type="ECO:0000256" key="4">
    <source>
        <dbReference type="ARBA" id="ARBA00022519"/>
    </source>
</evidence>
<dbReference type="SUPFAM" id="SSF161098">
    <property type="entry name" value="MetI-like"/>
    <property type="match status" value="2"/>
</dbReference>
<dbReference type="OrthoDB" id="5100908at2"/>
<feature type="transmembrane region" description="Helical" evidence="8">
    <location>
        <begin position="314"/>
        <end position="336"/>
    </location>
</feature>
<feature type="transmembrane region" description="Helical" evidence="8">
    <location>
        <begin position="56"/>
        <end position="79"/>
    </location>
</feature>
<dbReference type="PROSITE" id="PS50928">
    <property type="entry name" value="ABC_TM1"/>
    <property type="match status" value="2"/>
</dbReference>
<feature type="transmembrane region" description="Helical" evidence="8">
    <location>
        <begin position="174"/>
        <end position="199"/>
    </location>
</feature>
<dbReference type="GO" id="GO:0005886">
    <property type="term" value="C:plasma membrane"/>
    <property type="evidence" value="ECO:0007669"/>
    <property type="project" value="UniProtKB-SubCell"/>
</dbReference>
<evidence type="ECO:0000259" key="9">
    <source>
        <dbReference type="PROSITE" id="PS50928"/>
    </source>
</evidence>
<evidence type="ECO:0000256" key="1">
    <source>
        <dbReference type="ARBA" id="ARBA00004429"/>
    </source>
</evidence>
<keyword evidence="4" id="KW-0997">Cell inner membrane</keyword>
<gene>
    <name evidence="10" type="ORF">SAMN05444695_11350</name>
</gene>
<evidence type="ECO:0000313" key="10">
    <source>
        <dbReference type="EMBL" id="SDI92551.1"/>
    </source>
</evidence>
<dbReference type="Pfam" id="PF00528">
    <property type="entry name" value="BPD_transp_1"/>
    <property type="match status" value="2"/>
</dbReference>
<keyword evidence="11" id="KW-1185">Reference proteome</keyword>
<keyword evidence="6 8" id="KW-1133">Transmembrane helix</keyword>